<comment type="caution">
    <text evidence="4">The sequence shown here is derived from an EMBL/GenBank/DDBJ whole genome shotgun (WGS) entry which is preliminary data.</text>
</comment>
<reference evidence="4" key="1">
    <citation type="submission" date="2013-11" db="EMBL/GenBank/DDBJ databases">
        <authorList>
            <person name="Sternberg P."/>
            <person name="Dillman A."/>
            <person name="Macchietto M."/>
        </authorList>
    </citation>
    <scope>NUCLEOTIDE SEQUENCE</scope>
    <source>
        <strain evidence="4">ALL</strain>
    </source>
</reference>
<reference evidence="4" key="3">
    <citation type="journal article" date="2019" name="G3 (Bethesda)">
        <title>Hybrid Assembly of the Genome of the Entomopathogenic Nematode Steinernema carpocapsae Identifies the X-Chromosome.</title>
        <authorList>
            <person name="Serra L."/>
            <person name="Macchietto M."/>
            <person name="Macias-Munoz A."/>
            <person name="McGill C.J."/>
            <person name="Rodriguez I.M."/>
            <person name="Rodriguez B."/>
            <person name="Murad R."/>
            <person name="Mortazavi A."/>
        </authorList>
    </citation>
    <scope>NUCLEOTIDE SEQUENCE</scope>
    <source>
        <strain evidence="4">ALL</strain>
    </source>
</reference>
<proteinExistence type="predicted"/>
<feature type="compositionally biased region" description="Basic and acidic residues" evidence="2">
    <location>
        <begin position="318"/>
        <end position="328"/>
    </location>
</feature>
<dbReference type="PROSITE" id="PS00107">
    <property type="entry name" value="PROTEIN_KINASE_ATP"/>
    <property type="match status" value="1"/>
</dbReference>
<feature type="binding site" evidence="1">
    <location>
        <position position="57"/>
    </location>
    <ligand>
        <name>ATP</name>
        <dbReference type="ChEBI" id="CHEBI:30616"/>
    </ligand>
</feature>
<evidence type="ECO:0000256" key="1">
    <source>
        <dbReference type="PROSITE-ProRule" id="PRU10141"/>
    </source>
</evidence>
<protein>
    <recommendedName>
        <fullName evidence="3">Protein kinase domain-containing protein</fullName>
    </recommendedName>
</protein>
<feature type="region of interest" description="Disordered" evidence="2">
    <location>
        <begin position="309"/>
        <end position="354"/>
    </location>
</feature>
<gene>
    <name evidence="4" type="ORF">L596_015455</name>
</gene>
<dbReference type="AlphaFoldDB" id="A0A4U5NFX6"/>
<evidence type="ECO:0000259" key="3">
    <source>
        <dbReference type="PROSITE" id="PS50011"/>
    </source>
</evidence>
<feature type="compositionally biased region" description="Low complexity" evidence="2">
    <location>
        <begin position="329"/>
        <end position="340"/>
    </location>
</feature>
<dbReference type="InterPro" id="IPR050235">
    <property type="entry name" value="CK1_Ser-Thr_kinase"/>
</dbReference>
<evidence type="ECO:0000313" key="4">
    <source>
        <dbReference type="EMBL" id="TKR81612.1"/>
    </source>
</evidence>
<accession>A0A4U5NFX6</accession>
<dbReference type="SUPFAM" id="SSF56112">
    <property type="entry name" value="Protein kinase-like (PK-like)"/>
    <property type="match status" value="1"/>
</dbReference>
<dbReference type="PANTHER" id="PTHR11909">
    <property type="entry name" value="CASEIN KINASE-RELATED"/>
    <property type="match status" value="1"/>
</dbReference>
<dbReference type="GO" id="GO:0004672">
    <property type="term" value="F:protein kinase activity"/>
    <property type="evidence" value="ECO:0007669"/>
    <property type="project" value="InterPro"/>
</dbReference>
<feature type="compositionally biased region" description="Polar residues" evidence="2">
    <location>
        <begin position="344"/>
        <end position="354"/>
    </location>
</feature>
<dbReference type="FunFam" id="1.10.510.10:FF:000967">
    <property type="entry name" value="Protein CBG11274"/>
    <property type="match status" value="1"/>
</dbReference>
<dbReference type="InterPro" id="IPR017441">
    <property type="entry name" value="Protein_kinase_ATP_BS"/>
</dbReference>
<dbReference type="EMBL" id="AZBU02000004">
    <property type="protein sequence ID" value="TKR81612.1"/>
    <property type="molecule type" value="Genomic_DNA"/>
</dbReference>
<dbReference type="PROSITE" id="PS50011">
    <property type="entry name" value="PROTEIN_KINASE_DOM"/>
    <property type="match status" value="1"/>
</dbReference>
<sequence length="354" mass="40297">MSPVIVDDTDGMSIPEGAILTNKSARYLFAEKIGQGGYGAVYKVQLDPSDNREYAMKIEKKLERREHSKLNMEVHILKLMGNKPDDKTHFVKMFDRGKKSKFFFIVMTLVGESLLDLKRRRSPAVFTPSTGIRVAKQCVEAIEELHSVGFIHRDIKPGNYAIGLYPRHTRIFILDFGIARRFTNDKSEVKAPRVRVAFKGTVRYAPLSCHRTKECGPKDDCESWIYMVVDCCNPDGIFWRRESDRDKVCEAKEEGRTLKGKEKLFKEMAVCEWSKMLDYVDNLEYQDKVDYAYLYKMIEEAGKGVKADLSQPYDWETPDDKSGTEDLSHSTGTGTPGSSGISRVKSSTTSVHKK</sequence>
<dbReference type="GO" id="GO:0005524">
    <property type="term" value="F:ATP binding"/>
    <property type="evidence" value="ECO:0007669"/>
    <property type="project" value="UniProtKB-UniRule"/>
</dbReference>
<name>A0A4U5NFX6_STECR</name>
<dbReference type="Gene3D" id="1.10.510.10">
    <property type="entry name" value="Transferase(Phosphotransferase) domain 1"/>
    <property type="match status" value="1"/>
</dbReference>
<keyword evidence="1" id="KW-0547">Nucleotide-binding</keyword>
<dbReference type="Pfam" id="PF00069">
    <property type="entry name" value="Pkinase"/>
    <property type="match status" value="1"/>
</dbReference>
<feature type="domain" description="Protein kinase" evidence="3">
    <location>
        <begin position="27"/>
        <end position="294"/>
    </location>
</feature>
<keyword evidence="1" id="KW-0067">ATP-binding</keyword>
<organism evidence="4">
    <name type="scientific">Steinernema carpocapsae</name>
    <name type="common">Entomopathogenic nematode</name>
    <dbReference type="NCBI Taxonomy" id="34508"/>
    <lineage>
        <taxon>Eukaryota</taxon>
        <taxon>Metazoa</taxon>
        <taxon>Ecdysozoa</taxon>
        <taxon>Nematoda</taxon>
        <taxon>Chromadorea</taxon>
        <taxon>Rhabditida</taxon>
        <taxon>Tylenchina</taxon>
        <taxon>Panagrolaimomorpha</taxon>
        <taxon>Strongyloidoidea</taxon>
        <taxon>Steinernematidae</taxon>
        <taxon>Steinernema</taxon>
    </lineage>
</organism>
<dbReference type="InterPro" id="IPR000719">
    <property type="entry name" value="Prot_kinase_dom"/>
</dbReference>
<dbReference type="InterPro" id="IPR011009">
    <property type="entry name" value="Kinase-like_dom_sf"/>
</dbReference>
<dbReference type="STRING" id="34508.A0A4U5NFX6"/>
<dbReference type="OrthoDB" id="5872528at2759"/>
<evidence type="ECO:0000256" key="2">
    <source>
        <dbReference type="SAM" id="MobiDB-lite"/>
    </source>
</evidence>
<reference evidence="4" key="2">
    <citation type="journal article" date="2015" name="Genome Biol.">
        <title>Comparative genomics of Steinernema reveals deeply conserved gene regulatory networks.</title>
        <authorList>
            <person name="Dillman A.R."/>
            <person name="Macchietto M."/>
            <person name="Porter C.F."/>
            <person name="Rogers A."/>
            <person name="Williams B."/>
            <person name="Antoshechkin I."/>
            <person name="Lee M.M."/>
            <person name="Goodwin Z."/>
            <person name="Lu X."/>
            <person name="Lewis E.E."/>
            <person name="Goodrich-Blair H."/>
            <person name="Stock S.P."/>
            <person name="Adams B.J."/>
            <person name="Sternberg P.W."/>
            <person name="Mortazavi A."/>
        </authorList>
    </citation>
    <scope>NUCLEOTIDE SEQUENCE [LARGE SCALE GENOMIC DNA]</scope>
    <source>
        <strain evidence="4">ALL</strain>
    </source>
</reference>
<dbReference type="SMART" id="SM00220">
    <property type="entry name" value="S_TKc"/>
    <property type="match status" value="1"/>
</dbReference>